<keyword evidence="2" id="KW-1185">Reference proteome</keyword>
<protein>
    <submittedName>
        <fullName evidence="1">Uncharacterized protein</fullName>
    </submittedName>
</protein>
<dbReference type="EMBL" id="CM039429">
    <property type="protein sequence ID" value="KAI4347236.1"/>
    <property type="molecule type" value="Genomic_DNA"/>
</dbReference>
<comment type="caution">
    <text evidence="1">The sequence shown here is derived from an EMBL/GenBank/DDBJ whole genome shotgun (WGS) entry which is preliminary data.</text>
</comment>
<evidence type="ECO:0000313" key="2">
    <source>
        <dbReference type="Proteomes" id="UP000828941"/>
    </source>
</evidence>
<gene>
    <name evidence="1" type="ORF">L6164_008064</name>
</gene>
<reference evidence="1 2" key="1">
    <citation type="journal article" date="2022" name="DNA Res.">
        <title>Chromosomal-level genome assembly of the orchid tree Bauhinia variegata (Leguminosae; Cercidoideae) supports the allotetraploid origin hypothesis of Bauhinia.</title>
        <authorList>
            <person name="Zhong Y."/>
            <person name="Chen Y."/>
            <person name="Zheng D."/>
            <person name="Pang J."/>
            <person name="Liu Y."/>
            <person name="Luo S."/>
            <person name="Meng S."/>
            <person name="Qian L."/>
            <person name="Wei D."/>
            <person name="Dai S."/>
            <person name="Zhou R."/>
        </authorList>
    </citation>
    <scope>NUCLEOTIDE SEQUENCE [LARGE SCALE GENOMIC DNA]</scope>
    <source>
        <strain evidence="1">BV-YZ2020</strain>
    </source>
</reference>
<dbReference type="Proteomes" id="UP000828941">
    <property type="component" value="Chromosome 4"/>
</dbReference>
<accession>A0ACB9PIE6</accession>
<proteinExistence type="predicted"/>
<name>A0ACB9PIE6_BAUVA</name>
<sequence>MQVPAIKLVTGVERLSFLTSKYDLSPTSIYDSRSCILLDFAGMELMILPSNGLKIIWAIGIKKSLCTYLFQCTTT</sequence>
<organism evidence="1 2">
    <name type="scientific">Bauhinia variegata</name>
    <name type="common">Purple orchid tree</name>
    <name type="synonym">Phanera variegata</name>
    <dbReference type="NCBI Taxonomy" id="167791"/>
    <lineage>
        <taxon>Eukaryota</taxon>
        <taxon>Viridiplantae</taxon>
        <taxon>Streptophyta</taxon>
        <taxon>Embryophyta</taxon>
        <taxon>Tracheophyta</taxon>
        <taxon>Spermatophyta</taxon>
        <taxon>Magnoliopsida</taxon>
        <taxon>eudicotyledons</taxon>
        <taxon>Gunneridae</taxon>
        <taxon>Pentapetalae</taxon>
        <taxon>rosids</taxon>
        <taxon>fabids</taxon>
        <taxon>Fabales</taxon>
        <taxon>Fabaceae</taxon>
        <taxon>Cercidoideae</taxon>
        <taxon>Cercideae</taxon>
        <taxon>Bauhiniinae</taxon>
        <taxon>Bauhinia</taxon>
    </lineage>
</organism>
<evidence type="ECO:0000313" key="1">
    <source>
        <dbReference type="EMBL" id="KAI4347236.1"/>
    </source>
</evidence>